<keyword evidence="5" id="KW-1185">Reference proteome</keyword>
<dbReference type="Pfam" id="PF00440">
    <property type="entry name" value="TetR_N"/>
    <property type="match status" value="1"/>
</dbReference>
<dbReference type="SUPFAM" id="SSF46689">
    <property type="entry name" value="Homeodomain-like"/>
    <property type="match status" value="1"/>
</dbReference>
<dbReference type="InterPro" id="IPR036271">
    <property type="entry name" value="Tet_transcr_reg_TetR-rel_C_sf"/>
</dbReference>
<evidence type="ECO:0000313" key="4">
    <source>
        <dbReference type="EMBL" id="TDQ05670.1"/>
    </source>
</evidence>
<dbReference type="AlphaFoldDB" id="A0A4R6SPZ3"/>
<dbReference type="PANTHER" id="PTHR30055:SF219">
    <property type="entry name" value="TRANSCRIPTIONAL REGULATORY PROTEIN"/>
    <property type="match status" value="1"/>
</dbReference>
<comment type="caution">
    <text evidence="4">The sequence shown here is derived from an EMBL/GenBank/DDBJ whole genome shotgun (WGS) entry which is preliminary data.</text>
</comment>
<dbReference type="InterPro" id="IPR001647">
    <property type="entry name" value="HTH_TetR"/>
</dbReference>
<organism evidence="4 5">
    <name type="scientific">Labedaea rhizosphaerae</name>
    <dbReference type="NCBI Taxonomy" id="598644"/>
    <lineage>
        <taxon>Bacteria</taxon>
        <taxon>Bacillati</taxon>
        <taxon>Actinomycetota</taxon>
        <taxon>Actinomycetes</taxon>
        <taxon>Pseudonocardiales</taxon>
        <taxon>Pseudonocardiaceae</taxon>
        <taxon>Labedaea</taxon>
    </lineage>
</organism>
<dbReference type="EMBL" id="SNXZ01000001">
    <property type="protein sequence ID" value="TDQ05670.1"/>
    <property type="molecule type" value="Genomic_DNA"/>
</dbReference>
<evidence type="ECO:0000256" key="1">
    <source>
        <dbReference type="ARBA" id="ARBA00023125"/>
    </source>
</evidence>
<dbReference type="Gene3D" id="1.10.357.10">
    <property type="entry name" value="Tetracycline Repressor, domain 2"/>
    <property type="match status" value="1"/>
</dbReference>
<dbReference type="InterPro" id="IPR050109">
    <property type="entry name" value="HTH-type_TetR-like_transc_reg"/>
</dbReference>
<reference evidence="4 5" key="1">
    <citation type="submission" date="2019-03" db="EMBL/GenBank/DDBJ databases">
        <title>Genomic Encyclopedia of Type Strains, Phase IV (KMG-IV): sequencing the most valuable type-strain genomes for metagenomic binning, comparative biology and taxonomic classification.</title>
        <authorList>
            <person name="Goeker M."/>
        </authorList>
    </citation>
    <scope>NUCLEOTIDE SEQUENCE [LARGE SCALE GENOMIC DNA]</scope>
    <source>
        <strain evidence="4 5">DSM 45361</strain>
    </source>
</reference>
<sequence length="185" mass="19425">MSEGTRERILRAVLRVIGAEGVAGVTNRRVAKAAGVSLGSITYHFETQRDLQREALLLFVREETERLAALAQAQVGPVSLADAAVIVEQVAESTTFGRDEELAPLELYIQAGRDPDLRDAAADCFAAYDQIARTVLTGLGVADPDRLAGPVVALLAGLQLRRLATGATGGTGIGDALTMLVRGAS</sequence>
<dbReference type="Proteomes" id="UP000295444">
    <property type="component" value="Unassembled WGS sequence"/>
</dbReference>
<dbReference type="PROSITE" id="PS50977">
    <property type="entry name" value="HTH_TETR_2"/>
    <property type="match status" value="1"/>
</dbReference>
<feature type="DNA-binding region" description="H-T-H motif" evidence="2">
    <location>
        <begin position="26"/>
        <end position="45"/>
    </location>
</feature>
<evidence type="ECO:0000313" key="5">
    <source>
        <dbReference type="Proteomes" id="UP000295444"/>
    </source>
</evidence>
<proteinExistence type="predicted"/>
<dbReference type="GO" id="GO:0000976">
    <property type="term" value="F:transcription cis-regulatory region binding"/>
    <property type="evidence" value="ECO:0007669"/>
    <property type="project" value="TreeGrafter"/>
</dbReference>
<accession>A0A4R6SPZ3</accession>
<dbReference type="PANTHER" id="PTHR30055">
    <property type="entry name" value="HTH-TYPE TRANSCRIPTIONAL REGULATOR RUTR"/>
    <property type="match status" value="1"/>
</dbReference>
<dbReference type="RefSeq" id="WP_133848375.1">
    <property type="nucleotide sequence ID" value="NZ_SNXZ01000001.1"/>
</dbReference>
<name>A0A4R6SPZ3_LABRH</name>
<gene>
    <name evidence="4" type="ORF">EV186_1011644</name>
</gene>
<dbReference type="SUPFAM" id="SSF48498">
    <property type="entry name" value="Tetracyclin repressor-like, C-terminal domain"/>
    <property type="match status" value="1"/>
</dbReference>
<keyword evidence="1 2" id="KW-0238">DNA-binding</keyword>
<evidence type="ECO:0000259" key="3">
    <source>
        <dbReference type="PROSITE" id="PS50977"/>
    </source>
</evidence>
<dbReference type="PRINTS" id="PR00455">
    <property type="entry name" value="HTHTETR"/>
</dbReference>
<dbReference type="OrthoDB" id="6929199at2"/>
<dbReference type="Pfam" id="PF17940">
    <property type="entry name" value="TetR_C_31"/>
    <property type="match status" value="1"/>
</dbReference>
<dbReference type="InterPro" id="IPR009057">
    <property type="entry name" value="Homeodomain-like_sf"/>
</dbReference>
<feature type="domain" description="HTH tetR-type" evidence="3">
    <location>
        <begin position="3"/>
        <end position="63"/>
    </location>
</feature>
<evidence type="ECO:0000256" key="2">
    <source>
        <dbReference type="PROSITE-ProRule" id="PRU00335"/>
    </source>
</evidence>
<protein>
    <submittedName>
        <fullName evidence="4">TetR family transcriptional regulator</fullName>
    </submittedName>
</protein>
<dbReference type="InterPro" id="IPR041583">
    <property type="entry name" value="TetR_C_31"/>
</dbReference>
<dbReference type="GO" id="GO:0003700">
    <property type="term" value="F:DNA-binding transcription factor activity"/>
    <property type="evidence" value="ECO:0007669"/>
    <property type="project" value="TreeGrafter"/>
</dbReference>